<evidence type="ECO:0000256" key="10">
    <source>
        <dbReference type="ARBA" id="ARBA00023180"/>
    </source>
</evidence>
<keyword evidence="4" id="KW-1003">Cell membrane</keyword>
<comment type="subcellular location">
    <subcellularLocation>
        <location evidence="1">Cell membrane</location>
        <topology evidence="1">Multi-pass membrane protein</topology>
    </subcellularLocation>
</comment>
<evidence type="ECO:0000256" key="8">
    <source>
        <dbReference type="ARBA" id="ARBA00023136"/>
    </source>
</evidence>
<evidence type="ECO:0000256" key="5">
    <source>
        <dbReference type="ARBA" id="ARBA00022692"/>
    </source>
</evidence>
<evidence type="ECO:0000256" key="4">
    <source>
        <dbReference type="ARBA" id="ARBA00022475"/>
    </source>
</evidence>
<reference evidence="16 17" key="1">
    <citation type="journal article" date="2018" name="Nat. Ecol. Evol.">
        <title>Genomic signatures of mitonuclear coevolution across populations of Tigriopus californicus.</title>
        <authorList>
            <person name="Barreto F.S."/>
            <person name="Watson E.T."/>
            <person name="Lima T.G."/>
            <person name="Willett C.S."/>
            <person name="Edmands S."/>
            <person name="Li W."/>
            <person name="Burton R.S."/>
        </authorList>
    </citation>
    <scope>NUCLEOTIDE SEQUENCE [LARGE SCALE GENOMIC DNA]</scope>
    <source>
        <strain evidence="16 17">San Diego</strain>
    </source>
</reference>
<evidence type="ECO:0000259" key="14">
    <source>
        <dbReference type="Pfam" id="PF00060"/>
    </source>
</evidence>
<keyword evidence="17" id="KW-1185">Reference proteome</keyword>
<dbReference type="Proteomes" id="UP000318571">
    <property type="component" value="Chromosome 7"/>
</dbReference>
<dbReference type="AlphaFoldDB" id="A0A553P348"/>
<evidence type="ECO:0000313" key="16">
    <source>
        <dbReference type="EMBL" id="TRY72125.1"/>
    </source>
</evidence>
<dbReference type="EMBL" id="VCGU01000008">
    <property type="protein sequence ID" value="TRY72125.1"/>
    <property type="molecule type" value="Genomic_DNA"/>
</dbReference>
<dbReference type="GO" id="GO:0015276">
    <property type="term" value="F:ligand-gated monoatomic ion channel activity"/>
    <property type="evidence" value="ECO:0007669"/>
    <property type="project" value="InterPro"/>
</dbReference>
<dbReference type="GO" id="GO:0005886">
    <property type="term" value="C:plasma membrane"/>
    <property type="evidence" value="ECO:0007669"/>
    <property type="project" value="UniProtKB-SubCell"/>
</dbReference>
<dbReference type="GO" id="GO:0050906">
    <property type="term" value="P:detection of stimulus involved in sensory perception"/>
    <property type="evidence" value="ECO:0007669"/>
    <property type="project" value="UniProtKB-ARBA"/>
</dbReference>
<keyword evidence="7" id="KW-0406">Ion transport</keyword>
<evidence type="ECO:0000256" key="6">
    <source>
        <dbReference type="ARBA" id="ARBA00022989"/>
    </source>
</evidence>
<evidence type="ECO:0000256" key="13">
    <source>
        <dbReference type="SAM" id="Phobius"/>
    </source>
</evidence>
<evidence type="ECO:0000256" key="9">
    <source>
        <dbReference type="ARBA" id="ARBA00023170"/>
    </source>
</evidence>
<keyword evidence="9" id="KW-0675">Receptor</keyword>
<dbReference type="PANTHER" id="PTHR42643:SF30">
    <property type="entry name" value="IONOTROPIC RECEPTOR 40A-RELATED"/>
    <property type="match status" value="1"/>
</dbReference>
<dbReference type="InterPro" id="IPR019594">
    <property type="entry name" value="Glu/Gly-bd"/>
</dbReference>
<feature type="transmembrane region" description="Helical" evidence="13">
    <location>
        <begin position="266"/>
        <end position="289"/>
    </location>
</feature>
<organism evidence="16 17">
    <name type="scientific">Tigriopus californicus</name>
    <name type="common">Marine copepod</name>
    <dbReference type="NCBI Taxonomy" id="6832"/>
    <lineage>
        <taxon>Eukaryota</taxon>
        <taxon>Metazoa</taxon>
        <taxon>Ecdysozoa</taxon>
        <taxon>Arthropoda</taxon>
        <taxon>Crustacea</taxon>
        <taxon>Multicrustacea</taxon>
        <taxon>Hexanauplia</taxon>
        <taxon>Copepoda</taxon>
        <taxon>Harpacticoida</taxon>
        <taxon>Harpacticidae</taxon>
        <taxon>Tigriopus</taxon>
    </lineage>
</organism>
<dbReference type="SUPFAM" id="SSF53850">
    <property type="entry name" value="Periplasmic binding protein-like II"/>
    <property type="match status" value="1"/>
</dbReference>
<protein>
    <submittedName>
        <fullName evidence="16">Uncharacterized protein</fullName>
    </submittedName>
</protein>
<proteinExistence type="inferred from homology"/>
<evidence type="ECO:0000256" key="11">
    <source>
        <dbReference type="ARBA" id="ARBA00023286"/>
    </source>
</evidence>
<dbReference type="OMA" id="WIYINIF"/>
<comment type="similarity">
    <text evidence="2">Belongs to the glutamate-gated ion channel (TC 1.A.10.1) family.</text>
</comment>
<dbReference type="Gene3D" id="3.40.190.10">
    <property type="entry name" value="Periplasmic binding protein-like II"/>
    <property type="match status" value="1"/>
</dbReference>
<feature type="domain" description="Ionotropic glutamate receptor C-terminal" evidence="14">
    <location>
        <begin position="264"/>
        <end position="524"/>
    </location>
</feature>
<dbReference type="Pfam" id="PF10613">
    <property type="entry name" value="Lig_chan-Glu_bd"/>
    <property type="match status" value="1"/>
</dbReference>
<dbReference type="Pfam" id="PF00060">
    <property type="entry name" value="Lig_chan"/>
    <property type="match status" value="1"/>
</dbReference>
<evidence type="ECO:0000256" key="7">
    <source>
        <dbReference type="ARBA" id="ARBA00023065"/>
    </source>
</evidence>
<dbReference type="Gene3D" id="1.10.287.70">
    <property type="match status" value="1"/>
</dbReference>
<evidence type="ECO:0000256" key="2">
    <source>
        <dbReference type="ARBA" id="ARBA00008685"/>
    </source>
</evidence>
<accession>A0A553P348</accession>
<dbReference type="InterPro" id="IPR001320">
    <property type="entry name" value="Iontro_rcpt_C"/>
</dbReference>
<dbReference type="InterPro" id="IPR052192">
    <property type="entry name" value="Insect_Ionotropic_Sensory_Rcpt"/>
</dbReference>
<evidence type="ECO:0000256" key="12">
    <source>
        <dbReference type="ARBA" id="ARBA00023303"/>
    </source>
</evidence>
<gene>
    <name evidence="16" type="ORF">TCAL_09051</name>
</gene>
<keyword evidence="12" id="KW-0407">Ion channel</keyword>
<evidence type="ECO:0000259" key="15">
    <source>
        <dbReference type="Pfam" id="PF10613"/>
    </source>
</evidence>
<comment type="caution">
    <text evidence="16">The sequence shown here is derived from an EMBL/GenBank/DDBJ whole genome shotgun (WGS) entry which is preliminary data.</text>
</comment>
<sequence length="542" mass="61331">MHVRLILNSAIFDDCAATLSQRDWITFRDSLCSIPNDIQGVVLIREEYDEIPRCTWDQCNSNALTIIPSNAQTLPCVIRLDSSLFMYQVEGLALVLSEVYAIQKGPLIFNHIGIWTEKMGLQSNHSLSKWERRTDLSTANLRVALFKSNGLSKNSSSEANTDSVSRYFIRVFQILQQNLNFSFEPHINTQGAWGSKESGTWNGIVGMLHRNEADIGMQSLSITKDRNKVIDFSTPLIFDKLTFIKGNELQYDINYWIYINIFRKEVWFGIAIIIALGSAIFSAISWLQIDCLHEELEEKFGVANGFALTCATMLQRDYLFERKHVVTRITFMSLCLGSYCLLAFYGADLTSGMTVHPRPTILRSMNDIIGKDFQIRVVGASANSDLFIYAPVGTPMNRIYETLIKTDPNALMTPKTDDEVISMVSTNEKILYFASILPYRLPNSPVTILSLVDMVDDAQGFGFQKNSEFLELFDFHILKLEESGVARRIRSELFPIANQDVSVNAGITLGFENLIFPFLMLFVGIGISALFVLSEFVRKRFD</sequence>
<dbReference type="PANTHER" id="PTHR42643">
    <property type="entry name" value="IONOTROPIC RECEPTOR 20A-RELATED"/>
    <property type="match status" value="1"/>
</dbReference>
<feature type="transmembrane region" description="Helical" evidence="13">
    <location>
        <begin position="514"/>
        <end position="533"/>
    </location>
</feature>
<keyword evidence="10" id="KW-0325">Glycoprotein</keyword>
<feature type="transmembrane region" description="Helical" evidence="13">
    <location>
        <begin position="326"/>
        <end position="347"/>
    </location>
</feature>
<keyword evidence="5 13" id="KW-0812">Transmembrane</keyword>
<keyword evidence="6 13" id="KW-1133">Transmembrane helix</keyword>
<keyword evidence="11" id="KW-1071">Ligand-gated ion channel</keyword>
<name>A0A553P348_TIGCA</name>
<keyword evidence="8 13" id="KW-0472">Membrane</keyword>
<evidence type="ECO:0000256" key="3">
    <source>
        <dbReference type="ARBA" id="ARBA00022448"/>
    </source>
</evidence>
<keyword evidence="3" id="KW-0813">Transport</keyword>
<evidence type="ECO:0000256" key="1">
    <source>
        <dbReference type="ARBA" id="ARBA00004651"/>
    </source>
</evidence>
<evidence type="ECO:0000313" key="17">
    <source>
        <dbReference type="Proteomes" id="UP000318571"/>
    </source>
</evidence>
<feature type="domain" description="Ionotropic glutamate receptor L-glutamate and glycine-binding" evidence="15">
    <location>
        <begin position="154"/>
        <end position="238"/>
    </location>
</feature>